<dbReference type="SMART" id="SM00822">
    <property type="entry name" value="PKS_KR"/>
    <property type="match status" value="1"/>
</dbReference>
<evidence type="ECO:0000313" key="5">
    <source>
        <dbReference type="Proteomes" id="UP000190539"/>
    </source>
</evidence>
<keyword evidence="2" id="KW-0560">Oxidoreductase</keyword>
<reference evidence="4 5" key="1">
    <citation type="submission" date="2017-02" db="EMBL/GenBank/DDBJ databases">
        <title>Draft Genome Sequence of Streptomyces tsukubaensis F601, a Producer of the immunosuppressant tacrolimus FK506.</title>
        <authorList>
            <person name="Zong G."/>
            <person name="Zhong C."/>
            <person name="Fu J."/>
            <person name="Qin R."/>
            <person name="Cao G."/>
        </authorList>
    </citation>
    <scope>NUCLEOTIDE SEQUENCE [LARGE SCALE GENOMIC DNA]</scope>
    <source>
        <strain evidence="4 5">F601</strain>
    </source>
</reference>
<feature type="domain" description="Ketoreductase" evidence="3">
    <location>
        <begin position="6"/>
        <end position="187"/>
    </location>
</feature>
<dbReference type="InterPro" id="IPR020904">
    <property type="entry name" value="Sc_DH/Rdtase_CS"/>
</dbReference>
<comment type="caution">
    <text evidence="4">The sequence shown here is derived from an EMBL/GenBank/DDBJ whole genome shotgun (WGS) entry which is preliminary data.</text>
</comment>
<dbReference type="PRINTS" id="PR00080">
    <property type="entry name" value="SDRFAMILY"/>
</dbReference>
<dbReference type="PRINTS" id="PR00081">
    <property type="entry name" value="GDHRDH"/>
</dbReference>
<organism evidence="4 5">
    <name type="scientific">Streptomyces tsukubensis</name>
    <dbReference type="NCBI Taxonomy" id="83656"/>
    <lineage>
        <taxon>Bacteria</taxon>
        <taxon>Bacillati</taxon>
        <taxon>Actinomycetota</taxon>
        <taxon>Actinomycetes</taxon>
        <taxon>Kitasatosporales</taxon>
        <taxon>Streptomycetaceae</taxon>
        <taxon>Streptomyces</taxon>
    </lineage>
</organism>
<dbReference type="InterPro" id="IPR002347">
    <property type="entry name" value="SDR_fam"/>
</dbReference>
<dbReference type="OrthoDB" id="517007at2"/>
<proteinExistence type="inferred from homology"/>
<protein>
    <submittedName>
        <fullName evidence="4">3-oxoacyl-ACP reductase</fullName>
    </submittedName>
</protein>
<evidence type="ECO:0000259" key="3">
    <source>
        <dbReference type="SMART" id="SM00822"/>
    </source>
</evidence>
<dbReference type="RefSeq" id="WP_077963674.1">
    <property type="nucleotide sequence ID" value="NZ_CP045178.1"/>
</dbReference>
<name>A0A1V4AFW4_9ACTN</name>
<evidence type="ECO:0000313" key="4">
    <source>
        <dbReference type="EMBL" id="OON82577.1"/>
    </source>
</evidence>
<keyword evidence="5" id="KW-1185">Reference proteome</keyword>
<dbReference type="Pfam" id="PF13561">
    <property type="entry name" value="adh_short_C2"/>
    <property type="match status" value="1"/>
</dbReference>
<dbReference type="AlphaFoldDB" id="A0A1V4AFW4"/>
<dbReference type="FunFam" id="3.40.50.720:FF:000084">
    <property type="entry name" value="Short-chain dehydrogenase reductase"/>
    <property type="match status" value="1"/>
</dbReference>
<dbReference type="Proteomes" id="UP000190539">
    <property type="component" value="Unassembled WGS sequence"/>
</dbReference>
<dbReference type="EMBL" id="MVFC01000001">
    <property type="protein sequence ID" value="OON82577.1"/>
    <property type="molecule type" value="Genomic_DNA"/>
</dbReference>
<comment type="similarity">
    <text evidence="1">Belongs to the short-chain dehydrogenases/reductases (SDR) family.</text>
</comment>
<dbReference type="PANTHER" id="PTHR42760:SF133">
    <property type="entry name" value="3-OXOACYL-[ACYL-CARRIER-PROTEIN] REDUCTASE"/>
    <property type="match status" value="1"/>
</dbReference>
<gene>
    <name evidence="4" type="ORF">B1H18_00395</name>
</gene>
<dbReference type="SUPFAM" id="SSF51735">
    <property type="entry name" value="NAD(P)-binding Rossmann-fold domains"/>
    <property type="match status" value="1"/>
</dbReference>
<dbReference type="InterPro" id="IPR036291">
    <property type="entry name" value="NAD(P)-bd_dom_sf"/>
</dbReference>
<dbReference type="PROSITE" id="PS00061">
    <property type="entry name" value="ADH_SHORT"/>
    <property type="match status" value="1"/>
</dbReference>
<evidence type="ECO:0000256" key="1">
    <source>
        <dbReference type="ARBA" id="ARBA00006484"/>
    </source>
</evidence>
<sequence length="244" mass="25398">MRLVGQVAVVTGGTRGLGMAIARGFLAEGASVVCAARRPHDVGKLAAEAPDRVLHQPTDVTDEQSVRDLMATAVRVFGGLDVLVCGAGTSRDGKVVRLSLPDWQETVATNLTGTFLCAKEAATHMVARGAGRIITVSSSLAGRVAVGAAAYSASKAAVEMFTRTAAAELGPKGINVNCLSPGYIDEGMGKRFSARPDLWEKHLSRLSLNRMGLAHEIADGALFLASAESSYINGHVLEVNGGLE</sequence>
<evidence type="ECO:0000256" key="2">
    <source>
        <dbReference type="ARBA" id="ARBA00023002"/>
    </source>
</evidence>
<dbReference type="GO" id="GO:0016616">
    <property type="term" value="F:oxidoreductase activity, acting on the CH-OH group of donors, NAD or NADP as acceptor"/>
    <property type="evidence" value="ECO:0007669"/>
    <property type="project" value="UniProtKB-ARBA"/>
</dbReference>
<accession>A0A1V4AFW4</accession>
<dbReference type="InterPro" id="IPR057326">
    <property type="entry name" value="KR_dom"/>
</dbReference>
<dbReference type="Gene3D" id="3.40.50.720">
    <property type="entry name" value="NAD(P)-binding Rossmann-like Domain"/>
    <property type="match status" value="1"/>
</dbReference>
<dbReference type="PANTHER" id="PTHR42760">
    <property type="entry name" value="SHORT-CHAIN DEHYDROGENASES/REDUCTASES FAMILY MEMBER"/>
    <property type="match status" value="1"/>
</dbReference>
<dbReference type="STRING" id="83656.B1H18_00395"/>